<feature type="region of interest" description="Disordered" evidence="1">
    <location>
        <begin position="769"/>
        <end position="986"/>
    </location>
</feature>
<dbReference type="Pfam" id="PF09949">
    <property type="entry name" value="APP1_cat"/>
    <property type="match status" value="1"/>
</dbReference>
<feature type="compositionally biased region" description="Low complexity" evidence="1">
    <location>
        <begin position="832"/>
        <end position="845"/>
    </location>
</feature>
<dbReference type="Proteomes" id="UP001642501">
    <property type="component" value="Unassembled WGS sequence"/>
</dbReference>
<feature type="compositionally biased region" description="Polar residues" evidence="1">
    <location>
        <begin position="782"/>
        <end position="794"/>
    </location>
</feature>
<dbReference type="InterPro" id="IPR052935">
    <property type="entry name" value="Mg2+_PAP"/>
</dbReference>
<dbReference type="PIRSF" id="PIRSF037464">
    <property type="entry name" value="UCP037464_APP1"/>
    <property type="match status" value="1"/>
</dbReference>
<reference evidence="3 4" key="1">
    <citation type="submission" date="2024-01" db="EMBL/GenBank/DDBJ databases">
        <authorList>
            <person name="Allen C."/>
            <person name="Tagirdzhanova G."/>
        </authorList>
    </citation>
    <scope>NUCLEOTIDE SEQUENCE [LARGE SCALE GENOMIC DNA]</scope>
    <source>
        <strain evidence="3 4">CBS 573.63</strain>
    </source>
</reference>
<evidence type="ECO:0000259" key="2">
    <source>
        <dbReference type="Pfam" id="PF09949"/>
    </source>
</evidence>
<feature type="region of interest" description="Disordered" evidence="1">
    <location>
        <begin position="235"/>
        <end position="277"/>
    </location>
</feature>
<dbReference type="PANTHER" id="PTHR28208">
    <property type="entry name" value="PHOSPHATIDATE PHOSPHATASE APP1"/>
    <property type="match status" value="1"/>
</dbReference>
<feature type="domain" description="Phosphatidate phosphatase APP1 catalytic" evidence="2">
    <location>
        <begin position="594"/>
        <end position="743"/>
    </location>
</feature>
<dbReference type="PANTHER" id="PTHR28208:SF3">
    <property type="entry name" value="PHOSPHATIDATE PHOSPHATASE APP1"/>
    <property type="match status" value="1"/>
</dbReference>
<feature type="compositionally biased region" description="Gly residues" evidence="1">
    <location>
        <begin position="186"/>
        <end position="196"/>
    </location>
</feature>
<dbReference type="EMBL" id="CAWUOM010000085">
    <property type="protein sequence ID" value="CAK7271229.1"/>
    <property type="molecule type" value="Genomic_DNA"/>
</dbReference>
<evidence type="ECO:0000313" key="4">
    <source>
        <dbReference type="Proteomes" id="UP001642501"/>
    </source>
</evidence>
<feature type="region of interest" description="Disordered" evidence="1">
    <location>
        <begin position="378"/>
        <end position="476"/>
    </location>
</feature>
<evidence type="ECO:0000256" key="1">
    <source>
        <dbReference type="SAM" id="MobiDB-lite"/>
    </source>
</evidence>
<evidence type="ECO:0000313" key="3">
    <source>
        <dbReference type="EMBL" id="CAK7271229.1"/>
    </source>
</evidence>
<feature type="compositionally biased region" description="Pro residues" evidence="1">
    <location>
        <begin position="441"/>
        <end position="456"/>
    </location>
</feature>
<proteinExistence type="predicted"/>
<feature type="region of interest" description="Disordered" evidence="1">
    <location>
        <begin position="179"/>
        <end position="212"/>
    </location>
</feature>
<feature type="compositionally biased region" description="Polar residues" evidence="1">
    <location>
        <begin position="429"/>
        <end position="438"/>
    </location>
</feature>
<feature type="compositionally biased region" description="Low complexity" evidence="1">
    <location>
        <begin position="903"/>
        <end position="923"/>
    </location>
</feature>
<name>A0ABP0DTM4_9PEZI</name>
<feature type="compositionally biased region" description="Basic and acidic residues" evidence="1">
    <location>
        <begin position="947"/>
        <end position="973"/>
    </location>
</feature>
<sequence length="1039" mass="113312">MHGAKVAPFWRPRLFLRGARSVRLPVPWKFPRATVVQRPPLVSTPLTASDSVPSRRSRIVDHLLLSKASFLNGYRTARSKSGLPPFPRESLRERYLRLRLETLPRYRQRAHARLYRFFVDRAARRGLRLRERQITARLLTRAMDASGEQLSRRRRFAAMANNVYRAGVAAASEIREQYNTSRAGDGSSGAGSGGPDWDGDRPPNIPGAFPDVSFATGGDAQMVLFPMYAKRHVRKYPQRTQQSSPYGAYGEYRNHGPSSSSSSDDGARMQVGRHPDAAPDWHREFARLEDEKAVVDVNVHGWLYLTNPGSLTRKNRILIGLARRLSGIPAPGQWVPVASGSEAAVATATPAENAYQRREHLRETQNILRAAEAIERRGQGEKEIANRGGYSETPETAASYDDRSSDDGSESCSRARADRTRESSGHRSGYSTPGSRSLESPVPPQGPTAYPPPPGPGKLTPKSSWSSSGGGGSGALEMTEAELNTANTNLLARLGPFLTIPVVDQPVTLFFYNENRSQSRTVVTSDAGHFSICAALDFVPTHVRVLVSSSNGMNSSSNASRSVPANISETALVNSLTEPLSAVAPIELVEDRGVSLISDIDDTIKASNISQGTREIFRNTFVRELGEMTVEGAREWYNSLHKLGVQFHYCSNSPWQLFPMLTTFFKQAGLPRGPLHLKQYSGMLQGIFEPVAERKRGTLEKILRDFPRRQFLLVGDSGEADLEVYTDLVLAHPGRVLAIFIRDVTTPEQPGYFDASKSTRTIPLRKAAVATESLPPLPPRSASVSSKPETQGDFTGNLIDLDDGPEGTTSTDFGAGGGLPLTIPPKPMSKTSSSSSVNALPSSSKPRPPPRPIKPAALQGSSMTATSASSVASKSPRQSPRQSPATPGTPVFPRLAPAPPAPRKTTGQTSGSGSSARSSIRTTTDMDEAPPPPPPPRRTQIAGARQGRSEQPERSARSESVDDTSDRFHKERPAQQQQSLPPSKKVEMWRRRLAHAQDILAPQGVALYTWRRGQDVAVEAIGIVERALRESRQGESKAR</sequence>
<feature type="compositionally biased region" description="Low complexity" evidence="1">
    <location>
        <begin position="861"/>
        <end position="884"/>
    </location>
</feature>
<accession>A0ABP0DTM4</accession>
<dbReference type="InterPro" id="IPR017210">
    <property type="entry name" value="APP1"/>
</dbReference>
<dbReference type="InterPro" id="IPR019236">
    <property type="entry name" value="APP1_cat"/>
</dbReference>
<protein>
    <recommendedName>
        <fullName evidence="2">Phosphatidate phosphatase APP1 catalytic domain-containing protein</fullName>
    </recommendedName>
</protein>
<feature type="compositionally biased region" description="Basic and acidic residues" evidence="1">
    <location>
        <begin position="413"/>
        <end position="425"/>
    </location>
</feature>
<gene>
    <name evidence="3" type="ORF">SEPCBS57363_004508</name>
</gene>
<organism evidence="3 4">
    <name type="scientific">Sporothrix epigloea</name>
    <dbReference type="NCBI Taxonomy" id="1892477"/>
    <lineage>
        <taxon>Eukaryota</taxon>
        <taxon>Fungi</taxon>
        <taxon>Dikarya</taxon>
        <taxon>Ascomycota</taxon>
        <taxon>Pezizomycotina</taxon>
        <taxon>Sordariomycetes</taxon>
        <taxon>Sordariomycetidae</taxon>
        <taxon>Ophiostomatales</taxon>
        <taxon>Ophiostomataceae</taxon>
        <taxon>Sporothrix</taxon>
    </lineage>
</organism>
<keyword evidence="4" id="KW-1185">Reference proteome</keyword>
<comment type="caution">
    <text evidence="3">The sequence shown here is derived from an EMBL/GenBank/DDBJ whole genome shotgun (WGS) entry which is preliminary data.</text>
</comment>